<evidence type="ECO:0000256" key="3">
    <source>
        <dbReference type="SAM" id="MobiDB-lite"/>
    </source>
</evidence>
<dbReference type="PANTHER" id="PTHR31234:SF2">
    <property type="entry name" value="OS05G0199100 PROTEIN"/>
    <property type="match status" value="1"/>
</dbReference>
<feature type="compositionally biased region" description="Polar residues" evidence="3">
    <location>
        <begin position="9"/>
        <end position="20"/>
    </location>
</feature>
<keyword evidence="4" id="KW-1133">Transmembrane helix</keyword>
<evidence type="ECO:0008006" key="7">
    <source>
        <dbReference type="Google" id="ProtNLM"/>
    </source>
</evidence>
<comment type="caution">
    <text evidence="5">The sequence shown here is derived from an EMBL/GenBank/DDBJ whole genome shotgun (WGS) entry which is preliminary data.</text>
</comment>
<dbReference type="Proteomes" id="UP000310158">
    <property type="component" value="Unassembled WGS sequence"/>
</dbReference>
<proteinExistence type="predicted"/>
<dbReference type="InterPro" id="IPR044839">
    <property type="entry name" value="NDR1-like"/>
</dbReference>
<evidence type="ECO:0000313" key="6">
    <source>
        <dbReference type="Proteomes" id="UP000310158"/>
    </source>
</evidence>
<dbReference type="GO" id="GO:0098542">
    <property type="term" value="P:defense response to other organism"/>
    <property type="evidence" value="ECO:0007669"/>
    <property type="project" value="InterPro"/>
</dbReference>
<accession>A0A4V3XEK0</accession>
<dbReference type="GO" id="GO:0016020">
    <property type="term" value="C:membrane"/>
    <property type="evidence" value="ECO:0007669"/>
    <property type="project" value="UniProtKB-SubCell"/>
</dbReference>
<feature type="compositionally biased region" description="Basic and acidic residues" evidence="3">
    <location>
        <begin position="60"/>
        <end position="79"/>
    </location>
</feature>
<feature type="transmembrane region" description="Helical" evidence="4">
    <location>
        <begin position="112"/>
        <end position="135"/>
    </location>
</feature>
<keyword evidence="4" id="KW-0812">Transmembrane</keyword>
<sequence length="326" mass="36601">MATHRDPYANQTSPYPQQYQEGPEFNPYNTHQPHDTYDQGGYDGGYRDEPAIIPVSQSQERLDHNKETKGFEEDIGTHIPRERTSRNLRAWRYQNQGQIWTRGGRGRCIGRFCCCTLLIAVFLIISIILSLALWIRPPNVNIGNVNTPTNGSTLQVLNNGLQINLDIIIGVNNPNYFSVNLKQIKADIIYPINNTQIGSGQANNVVFHSHTDANFTFPFDLKYTEDIDPSREIISDIATKCLSSPQQDLKVQYKITLGLRILFITISPTISNNVSFACPVSADEIQVRQNRNPSFIHGTDTDMDWLQSVLKSLGMGNITSSLSSIA</sequence>
<feature type="region of interest" description="Disordered" evidence="3">
    <location>
        <begin position="1"/>
        <end position="79"/>
    </location>
</feature>
<keyword evidence="2 4" id="KW-0472">Membrane</keyword>
<comment type="subcellular location">
    <subcellularLocation>
        <location evidence="1">Membrane</location>
    </subcellularLocation>
</comment>
<gene>
    <name evidence="5" type="ORF">EW146_g6331</name>
</gene>
<dbReference type="EMBL" id="SGPL01000314">
    <property type="protein sequence ID" value="THH13933.1"/>
    <property type="molecule type" value="Genomic_DNA"/>
</dbReference>
<protein>
    <recommendedName>
        <fullName evidence="7">Late embryogenesis abundant protein LEA-2 subgroup domain-containing protein</fullName>
    </recommendedName>
</protein>
<dbReference type="SUPFAM" id="SSF117070">
    <property type="entry name" value="LEA14-like"/>
    <property type="match status" value="1"/>
</dbReference>
<evidence type="ECO:0000313" key="5">
    <source>
        <dbReference type="EMBL" id="THH13933.1"/>
    </source>
</evidence>
<dbReference type="Gene3D" id="2.60.40.1820">
    <property type="match status" value="1"/>
</dbReference>
<evidence type="ECO:0000256" key="2">
    <source>
        <dbReference type="ARBA" id="ARBA00023136"/>
    </source>
</evidence>
<evidence type="ECO:0000256" key="4">
    <source>
        <dbReference type="SAM" id="Phobius"/>
    </source>
</evidence>
<dbReference type="PANTHER" id="PTHR31234">
    <property type="entry name" value="LATE EMBRYOGENESIS ABUNDANT (LEA) HYDROXYPROLINE-RICH GLYCOPROTEIN FAMILY"/>
    <property type="match status" value="1"/>
</dbReference>
<dbReference type="AlphaFoldDB" id="A0A4V3XEK0"/>
<keyword evidence="6" id="KW-1185">Reference proteome</keyword>
<dbReference type="OrthoDB" id="20273at2759"/>
<name>A0A4V3XEK0_9AGAM</name>
<organism evidence="5 6">
    <name type="scientific">Bondarzewia mesenterica</name>
    <dbReference type="NCBI Taxonomy" id="1095465"/>
    <lineage>
        <taxon>Eukaryota</taxon>
        <taxon>Fungi</taxon>
        <taxon>Dikarya</taxon>
        <taxon>Basidiomycota</taxon>
        <taxon>Agaricomycotina</taxon>
        <taxon>Agaricomycetes</taxon>
        <taxon>Russulales</taxon>
        <taxon>Bondarzewiaceae</taxon>
        <taxon>Bondarzewia</taxon>
    </lineage>
</organism>
<evidence type="ECO:0000256" key="1">
    <source>
        <dbReference type="ARBA" id="ARBA00004370"/>
    </source>
</evidence>
<reference evidence="5 6" key="1">
    <citation type="submission" date="2019-02" db="EMBL/GenBank/DDBJ databases">
        <title>Genome sequencing of the rare red list fungi Bondarzewia mesenterica.</title>
        <authorList>
            <person name="Buettner E."/>
            <person name="Kellner H."/>
        </authorList>
    </citation>
    <scope>NUCLEOTIDE SEQUENCE [LARGE SCALE GENOMIC DNA]</scope>
    <source>
        <strain evidence="5 6">DSM 108281</strain>
    </source>
</reference>